<dbReference type="Proteomes" id="UP001355207">
    <property type="component" value="Chromosome 2"/>
</dbReference>
<dbReference type="AlphaFoldDB" id="A0AAX4JMQ5"/>
<organism evidence="1 2">
    <name type="scientific">Kwoniella dendrophila CBS 6074</name>
    <dbReference type="NCBI Taxonomy" id="1295534"/>
    <lineage>
        <taxon>Eukaryota</taxon>
        <taxon>Fungi</taxon>
        <taxon>Dikarya</taxon>
        <taxon>Basidiomycota</taxon>
        <taxon>Agaricomycotina</taxon>
        <taxon>Tremellomycetes</taxon>
        <taxon>Tremellales</taxon>
        <taxon>Cryptococcaceae</taxon>
        <taxon>Kwoniella</taxon>
    </lineage>
</organism>
<evidence type="ECO:0000313" key="1">
    <source>
        <dbReference type="EMBL" id="WWC86701.1"/>
    </source>
</evidence>
<proteinExistence type="predicted"/>
<evidence type="ECO:0000313" key="2">
    <source>
        <dbReference type="Proteomes" id="UP001355207"/>
    </source>
</evidence>
<sequence length="183" mass="21615">MSDIATIENPLYDLLEIAKKSDASKHSWLTDEINYGYEDDHKLSRINPGNFDHLKAKRIEREDRRIVLTEAKFDKNEIHFLPQGIAIKIDSINNKGILIKPKIFKWYNKPLSIKDTFMNNHHPKNIQDLQKIWQGKSLKWLKEFENKDEKEELEFNEKYPLSKILSLTSSNGFVKMELDQDQN</sequence>
<keyword evidence="2" id="KW-1185">Reference proteome</keyword>
<name>A0AAX4JMQ5_9TREE</name>
<dbReference type="EMBL" id="CP144099">
    <property type="protein sequence ID" value="WWC86701.1"/>
    <property type="molecule type" value="Genomic_DNA"/>
</dbReference>
<gene>
    <name evidence="1" type="ORF">L201_001578</name>
</gene>
<protein>
    <submittedName>
        <fullName evidence="1">Uncharacterized protein</fullName>
    </submittedName>
</protein>
<dbReference type="RefSeq" id="XP_066073464.1">
    <property type="nucleotide sequence ID" value="XM_066217367.1"/>
</dbReference>
<accession>A0AAX4JMQ5</accession>
<reference evidence="1 2" key="1">
    <citation type="submission" date="2024-01" db="EMBL/GenBank/DDBJ databases">
        <title>Comparative genomics of Cryptococcus and Kwoniella reveals pathogenesis evolution and contrasting modes of karyotype evolution via chromosome fusion or intercentromeric recombination.</title>
        <authorList>
            <person name="Coelho M.A."/>
            <person name="David-Palma M."/>
            <person name="Shea T."/>
            <person name="Bowers K."/>
            <person name="McGinley-Smith S."/>
            <person name="Mohammad A.W."/>
            <person name="Gnirke A."/>
            <person name="Yurkov A.M."/>
            <person name="Nowrousian M."/>
            <person name="Sun S."/>
            <person name="Cuomo C.A."/>
            <person name="Heitman J."/>
        </authorList>
    </citation>
    <scope>NUCLEOTIDE SEQUENCE [LARGE SCALE GENOMIC DNA]</scope>
    <source>
        <strain evidence="1 2">CBS 6074</strain>
    </source>
</reference>
<dbReference type="GeneID" id="91092250"/>